<dbReference type="OrthoDB" id="9764035at2"/>
<dbReference type="InterPro" id="IPR002586">
    <property type="entry name" value="CobQ/CobB/MinD/ParA_Nub-bd_dom"/>
</dbReference>
<feature type="domain" description="CobB/CobQ-like glutamine amidotransferase" evidence="10">
    <location>
        <begin position="297"/>
        <end position="484"/>
    </location>
</feature>
<dbReference type="Pfam" id="PF07685">
    <property type="entry name" value="GATase_3"/>
    <property type="match status" value="1"/>
</dbReference>
<keyword evidence="6 8" id="KW-0460">Magnesium</keyword>
<dbReference type="NCBIfam" id="NF002204">
    <property type="entry name" value="PRK01077.1"/>
    <property type="match status" value="1"/>
</dbReference>
<evidence type="ECO:0000313" key="12">
    <source>
        <dbReference type="Proteomes" id="UP000192418"/>
    </source>
</evidence>
<dbReference type="GO" id="GO:0009236">
    <property type="term" value="P:cobalamin biosynthetic process"/>
    <property type="evidence" value="ECO:0007669"/>
    <property type="project" value="UniProtKB-UniRule"/>
</dbReference>
<comment type="catalytic activity">
    <reaction evidence="8">
        <text>cob(II)yrinate + 2 L-glutamine + 2 ATP + 2 H2O = cob(II)yrinate a,c diamide + 2 L-glutamate + 2 ADP + 2 phosphate + 2 H(+)</text>
        <dbReference type="Rhea" id="RHEA:26289"/>
        <dbReference type="ChEBI" id="CHEBI:15377"/>
        <dbReference type="ChEBI" id="CHEBI:15378"/>
        <dbReference type="ChEBI" id="CHEBI:29985"/>
        <dbReference type="ChEBI" id="CHEBI:30616"/>
        <dbReference type="ChEBI" id="CHEBI:43474"/>
        <dbReference type="ChEBI" id="CHEBI:58359"/>
        <dbReference type="ChEBI" id="CHEBI:58537"/>
        <dbReference type="ChEBI" id="CHEBI:58894"/>
        <dbReference type="ChEBI" id="CHEBI:456216"/>
        <dbReference type="EC" id="6.3.5.11"/>
    </reaction>
</comment>
<proteinExistence type="inferred from homology"/>
<dbReference type="STRING" id="1121400.SAMN02746065_104139"/>
<dbReference type="UniPathway" id="UPA00148">
    <property type="reaction ID" value="UER00231"/>
</dbReference>
<evidence type="ECO:0000256" key="7">
    <source>
        <dbReference type="ARBA" id="ARBA00022962"/>
    </source>
</evidence>
<name>A0A1W2A5B2_9BACT</name>
<evidence type="ECO:0000256" key="2">
    <source>
        <dbReference type="ARBA" id="ARBA00022573"/>
    </source>
</evidence>
<dbReference type="PANTHER" id="PTHR43873:SF1">
    <property type="entry name" value="COBYRINATE A,C-DIAMIDE SYNTHASE"/>
    <property type="match status" value="1"/>
</dbReference>
<evidence type="ECO:0000313" key="11">
    <source>
        <dbReference type="EMBL" id="SMC55864.1"/>
    </source>
</evidence>
<keyword evidence="3 8" id="KW-0436">Ligase</keyword>
<comment type="similarity">
    <text evidence="8">Belongs to the CobB/CbiA family.</text>
</comment>
<evidence type="ECO:0000259" key="9">
    <source>
        <dbReference type="Pfam" id="PF01656"/>
    </source>
</evidence>
<feature type="site" description="Increases nucleophilicity of active site Cys" evidence="8">
    <location>
        <position position="482"/>
    </location>
</feature>
<dbReference type="Gene3D" id="3.40.50.880">
    <property type="match status" value="1"/>
</dbReference>
<comment type="cofactor">
    <cofactor evidence="1 8">
        <name>Mg(2+)</name>
        <dbReference type="ChEBI" id="CHEBI:18420"/>
    </cofactor>
</comment>
<dbReference type="InterPro" id="IPR029062">
    <property type="entry name" value="Class_I_gatase-like"/>
</dbReference>
<evidence type="ECO:0000256" key="1">
    <source>
        <dbReference type="ARBA" id="ARBA00001946"/>
    </source>
</evidence>
<dbReference type="SUPFAM" id="SSF52540">
    <property type="entry name" value="P-loop containing nucleoside triphosphate hydrolases"/>
    <property type="match status" value="1"/>
</dbReference>
<keyword evidence="12" id="KW-1185">Reference proteome</keyword>
<dbReference type="EMBL" id="FWXY01000004">
    <property type="protein sequence ID" value="SMC55864.1"/>
    <property type="molecule type" value="Genomic_DNA"/>
</dbReference>
<sequence length="506" mass="55261">MQYSNKKIPGLVIAGLRGGNGKTVISLGVTAAWRDIGINVAPFKKGPDYIDAGWLSKAAGRSCYNLDTFMCSTDQAENSFLKNSAMADIALIEGNRGLYDGIDIQGRTSTAEIAKLLNLPVVLVLDCTKSTRTMAALLLGCIHFDPHVNIMGVILNRVAGKRHENKVKDNIKQFCNIPVFGSVPKLKAEDFPERHMGLVPSAEHELALESIKAAARVARKYIDLDGLYRACINASKIPAASLSSSTPPHNTLCEKCGQKTSMDCDTVADGSCGKGGGKTQLQTAPIPHIPKQERPIIGVIRDSAFQFYYPDNLESLEESGAILQEISPLKASDIPPVDAIYMGGGFPETHAAQLADNESFRNQLKALAMKGLPIYAECGGLIFLGKSLTLDGVTYAMSDILPVSFGLSKRPVGHGYTQVRVIQKNPFFPRGTLLRGHEFRYSHIMDIDYRENEMVFAMERGKGIIDKKDGFCRYNVFGTYTHTLSSCASSWSHAMVKQALQYKTQK</sequence>
<keyword evidence="5 8" id="KW-0067">ATP-binding</keyword>
<accession>A0A1W2A5B2</accession>
<dbReference type="CDD" id="cd03130">
    <property type="entry name" value="GATase1_CobB"/>
    <property type="match status" value="1"/>
</dbReference>
<evidence type="ECO:0000256" key="5">
    <source>
        <dbReference type="ARBA" id="ARBA00022840"/>
    </source>
</evidence>
<dbReference type="SUPFAM" id="SSF52317">
    <property type="entry name" value="Class I glutamine amidotransferase-like"/>
    <property type="match status" value="1"/>
</dbReference>
<dbReference type="InterPro" id="IPR011698">
    <property type="entry name" value="GATase_3"/>
</dbReference>
<dbReference type="InterPro" id="IPR027417">
    <property type="entry name" value="P-loop_NTPase"/>
</dbReference>
<dbReference type="Proteomes" id="UP000192418">
    <property type="component" value="Unassembled WGS sequence"/>
</dbReference>
<dbReference type="InterPro" id="IPR004484">
    <property type="entry name" value="CbiA/CobB_synth"/>
</dbReference>
<dbReference type="RefSeq" id="WP_084067363.1">
    <property type="nucleotide sequence ID" value="NZ_FWXY01000004.1"/>
</dbReference>
<dbReference type="EC" id="6.3.5.11" evidence="8"/>
<keyword evidence="2 8" id="KW-0169">Cobalamin biosynthesis</keyword>
<feature type="active site" description="Nucleophile" evidence="8">
    <location>
        <position position="378"/>
    </location>
</feature>
<dbReference type="HAMAP" id="MF_00027">
    <property type="entry name" value="CobB_CbiA"/>
    <property type="match status" value="1"/>
</dbReference>
<comment type="function">
    <text evidence="8">Catalyzes the ATP-dependent amidation of the two carboxylate groups at positions a and c of cobyrinate, using either L-glutamine or ammonia as the nitrogen source.</text>
</comment>
<dbReference type="GO" id="GO:0042242">
    <property type="term" value="F:cobyrinic acid a,c-diamide synthase activity"/>
    <property type="evidence" value="ECO:0007669"/>
    <property type="project" value="UniProtKB-UniRule"/>
</dbReference>
<comment type="pathway">
    <text evidence="8">Cofactor biosynthesis; adenosylcobalamin biosynthesis; cob(II)yrinate a,c-diamide from sirohydrochlorin (anaerobic route): step 10/10.</text>
</comment>
<evidence type="ECO:0000256" key="3">
    <source>
        <dbReference type="ARBA" id="ARBA00022598"/>
    </source>
</evidence>
<dbReference type="AlphaFoldDB" id="A0A1W2A5B2"/>
<dbReference type="Pfam" id="PF01656">
    <property type="entry name" value="CbiA"/>
    <property type="match status" value="1"/>
</dbReference>
<dbReference type="Gene3D" id="3.40.50.300">
    <property type="entry name" value="P-loop containing nucleotide triphosphate hydrolases"/>
    <property type="match status" value="1"/>
</dbReference>
<evidence type="ECO:0000259" key="10">
    <source>
        <dbReference type="Pfam" id="PF07685"/>
    </source>
</evidence>
<evidence type="ECO:0000256" key="6">
    <source>
        <dbReference type="ARBA" id="ARBA00022842"/>
    </source>
</evidence>
<protein>
    <recommendedName>
        <fullName evidence="8">Cobyrinate a,c-diamide synthase</fullName>
        <ecNumber evidence="8">6.3.5.11</ecNumber>
    </recommendedName>
    <alternativeName>
        <fullName evidence="8">Cobyrinic acid a,c-diamide synthetase</fullName>
    </alternativeName>
</protein>
<keyword evidence="4 8" id="KW-0547">Nucleotide-binding</keyword>
<reference evidence="11 12" key="1">
    <citation type="submission" date="2017-04" db="EMBL/GenBank/DDBJ databases">
        <authorList>
            <person name="Afonso C.L."/>
            <person name="Miller P.J."/>
            <person name="Scott M.A."/>
            <person name="Spackman E."/>
            <person name="Goraichik I."/>
            <person name="Dimitrov K.M."/>
            <person name="Suarez D.L."/>
            <person name="Swayne D.E."/>
        </authorList>
    </citation>
    <scope>NUCLEOTIDE SEQUENCE [LARGE SCALE GENOMIC DNA]</scope>
    <source>
        <strain evidence="11 12">DSM 3385</strain>
    </source>
</reference>
<dbReference type="PANTHER" id="PTHR43873">
    <property type="entry name" value="COBYRINATE A,C-DIAMIDE SYNTHASE"/>
    <property type="match status" value="1"/>
</dbReference>
<evidence type="ECO:0000256" key="8">
    <source>
        <dbReference type="HAMAP-Rule" id="MF_00027"/>
    </source>
</evidence>
<dbReference type="GO" id="GO:0005524">
    <property type="term" value="F:ATP binding"/>
    <property type="evidence" value="ECO:0007669"/>
    <property type="project" value="UniProtKB-UniRule"/>
</dbReference>
<gene>
    <name evidence="8" type="primary">cbiA</name>
    <name evidence="11" type="ORF">SAMN02746065_104139</name>
</gene>
<dbReference type="PROSITE" id="PS51274">
    <property type="entry name" value="GATASE_COBBQ"/>
    <property type="match status" value="1"/>
</dbReference>
<feature type="domain" description="CobQ/CobB/MinD/ParA nucleotide binding" evidence="9">
    <location>
        <begin position="11"/>
        <end position="196"/>
    </location>
</feature>
<keyword evidence="7 8" id="KW-0315">Glutamine amidotransferase</keyword>
<organism evidence="11 12">
    <name type="scientific">Desulfocicer vacuolatum DSM 3385</name>
    <dbReference type="NCBI Taxonomy" id="1121400"/>
    <lineage>
        <taxon>Bacteria</taxon>
        <taxon>Pseudomonadati</taxon>
        <taxon>Thermodesulfobacteriota</taxon>
        <taxon>Desulfobacteria</taxon>
        <taxon>Desulfobacterales</taxon>
        <taxon>Desulfobacteraceae</taxon>
        <taxon>Desulfocicer</taxon>
    </lineage>
</organism>
<evidence type="ECO:0000256" key="4">
    <source>
        <dbReference type="ARBA" id="ARBA00022741"/>
    </source>
</evidence>
<comment type="domain">
    <text evidence="8">Comprises of two domains. The C-terminal domain contains the binding site for glutamine and catalyzes the hydrolysis of this substrate to glutamate and ammonia. The N-terminal domain is anticipated to bind ATP and cobyrinate and catalyzes the ultimate synthesis of the diamide product. The ammonia produced via the glutaminase domain is probably translocated to the adjacent domain via a molecular tunnel, where it reacts with an activated intermediate.</text>
</comment>
<comment type="miscellaneous">
    <text evidence="8">The a and c carboxylates of cobyrinate are activated for nucleophilic attack via formation of a phosphorylated intermediate by ATP. CbiA catalyzes first the amidation of the c-carboxylate, and then that of the a-carboxylate.</text>
</comment>